<proteinExistence type="predicted"/>
<reference evidence="1 2" key="1">
    <citation type="submission" date="2014-01" db="EMBL/GenBank/DDBJ databases">
        <title>Interspecies Systems Biology Uncovers Metabolites Affecting C. elegans Gene Expression and Life History Traits.</title>
        <authorList>
            <person name="Watson E."/>
            <person name="Macneil L.T."/>
            <person name="Ritter A.D."/>
            <person name="Yilmaz L.S."/>
            <person name="Rosebrock A.P."/>
            <person name="Caudy A.A."/>
            <person name="Walhout A.J."/>
        </authorList>
    </citation>
    <scope>NUCLEOTIDE SEQUENCE [LARGE SCALE GENOMIC DNA]</scope>
    <source>
        <strain evidence="1 2">DA1877</strain>
    </source>
</reference>
<dbReference type="EMBL" id="JBOK01000033">
    <property type="protein sequence ID" value="EXU78584.1"/>
    <property type="molecule type" value="Genomic_DNA"/>
</dbReference>
<name>A0A014MKH4_9BURK</name>
<keyword evidence="2" id="KW-1185">Reference proteome</keyword>
<evidence type="ECO:0000313" key="2">
    <source>
        <dbReference type="Proteomes" id="UP000020766"/>
    </source>
</evidence>
<dbReference type="Proteomes" id="UP000020766">
    <property type="component" value="Unassembled WGS sequence"/>
</dbReference>
<comment type="caution">
    <text evidence="1">The sequence shown here is derived from an EMBL/GenBank/DDBJ whole genome shotgun (WGS) entry which is preliminary data.</text>
</comment>
<evidence type="ECO:0000313" key="1">
    <source>
        <dbReference type="EMBL" id="EXU78584.1"/>
    </source>
</evidence>
<gene>
    <name evidence="1" type="ORF">AX13_12020</name>
</gene>
<dbReference type="RefSeq" id="WP_155895606.1">
    <property type="nucleotide sequence ID" value="NZ_JBOK01000033.1"/>
</dbReference>
<protein>
    <submittedName>
        <fullName evidence="1">Uncharacterized protein</fullName>
    </submittedName>
</protein>
<dbReference type="AlphaFoldDB" id="A0A014MKH4"/>
<accession>A0A014MKH4</accession>
<organism evidence="1 2">
    <name type="scientific">Comamonas aquatica DA1877</name>
    <dbReference type="NCBI Taxonomy" id="1457173"/>
    <lineage>
        <taxon>Bacteria</taxon>
        <taxon>Pseudomonadati</taxon>
        <taxon>Pseudomonadota</taxon>
        <taxon>Betaproteobacteria</taxon>
        <taxon>Burkholderiales</taxon>
        <taxon>Comamonadaceae</taxon>
        <taxon>Comamonas</taxon>
    </lineage>
</organism>
<sequence length="369" mass="41219">MDKKRSLIEREESKVGLKVQLFKPEQSTSAAVIAPLMSKVQSGSISLEVTRHLDDGQLRLCIAMHTYMGLLLKVAGPHFEWDAARQCAQSSALGARLLLCADLLDEYLGSRIPLGWNDGDVHLHSAYVTLFRATVAVAADQVRGKQGLNYVDCRRLKQEDIDLLNRGVSVALSWMAKSQSCGLNRRLSVEKTKTERSIEKYVQTLESKLPNAVTVLVKMKVHEGGGSTELKASSLDQCSALSYVDFFKNASSYITQFQKVWPEALLGKLARVTQSEEARPQCVMLFFLPQASGPASWKTLLQAFNVDFNNKRMSKGVAPVRLDVADLPEALRKQPGSPTQAIYKLVDDLFVKELRYRRLNFPKGRRSWS</sequence>